<name>A0ABW1AF25_9ACTN</name>
<evidence type="ECO:0000256" key="1">
    <source>
        <dbReference type="SAM" id="Phobius"/>
    </source>
</evidence>
<keyword evidence="1" id="KW-0812">Transmembrane</keyword>
<comment type="caution">
    <text evidence="2">The sequence shown here is derived from an EMBL/GenBank/DDBJ whole genome shotgun (WGS) entry which is preliminary data.</text>
</comment>
<evidence type="ECO:0008006" key="4">
    <source>
        <dbReference type="Google" id="ProtNLM"/>
    </source>
</evidence>
<gene>
    <name evidence="2" type="ORF">ACFPZN_46650</name>
</gene>
<proteinExistence type="predicted"/>
<accession>A0ABW1AF25</accession>
<dbReference type="EMBL" id="JBHSON010000104">
    <property type="protein sequence ID" value="MFC5753142.1"/>
    <property type="molecule type" value="Genomic_DNA"/>
</dbReference>
<evidence type="ECO:0000313" key="2">
    <source>
        <dbReference type="EMBL" id="MFC5753142.1"/>
    </source>
</evidence>
<protein>
    <recommendedName>
        <fullName evidence="4">Glycine zipper domain-containing protein</fullName>
    </recommendedName>
</protein>
<feature type="transmembrane region" description="Helical" evidence="1">
    <location>
        <begin position="39"/>
        <end position="59"/>
    </location>
</feature>
<organism evidence="2 3">
    <name type="scientific">Actinomadura rugatobispora</name>
    <dbReference type="NCBI Taxonomy" id="1994"/>
    <lineage>
        <taxon>Bacteria</taxon>
        <taxon>Bacillati</taxon>
        <taxon>Actinomycetota</taxon>
        <taxon>Actinomycetes</taxon>
        <taxon>Streptosporangiales</taxon>
        <taxon>Thermomonosporaceae</taxon>
        <taxon>Actinomadura</taxon>
    </lineage>
</organism>
<keyword evidence="1" id="KW-0472">Membrane</keyword>
<keyword evidence="3" id="KW-1185">Reference proteome</keyword>
<keyword evidence="1" id="KW-1133">Transmembrane helix</keyword>
<dbReference type="RefSeq" id="WP_378289857.1">
    <property type="nucleotide sequence ID" value="NZ_JBHSON010000104.1"/>
</dbReference>
<sequence length="79" mass="8054">MRDPRLRGREWLIGLILGSCAGAAWGALGNDYEPADSAIGTGLLGAVAGVAIGLVITTVRQFRSGGGDSDEQGGDKPIE</sequence>
<dbReference type="Proteomes" id="UP001596074">
    <property type="component" value="Unassembled WGS sequence"/>
</dbReference>
<reference evidence="3" key="1">
    <citation type="journal article" date="2019" name="Int. J. Syst. Evol. Microbiol.">
        <title>The Global Catalogue of Microorganisms (GCM) 10K type strain sequencing project: providing services to taxonomists for standard genome sequencing and annotation.</title>
        <authorList>
            <consortium name="The Broad Institute Genomics Platform"/>
            <consortium name="The Broad Institute Genome Sequencing Center for Infectious Disease"/>
            <person name="Wu L."/>
            <person name="Ma J."/>
        </authorList>
    </citation>
    <scope>NUCLEOTIDE SEQUENCE [LARGE SCALE GENOMIC DNA]</scope>
    <source>
        <strain evidence="3">KCTC 42087</strain>
    </source>
</reference>
<evidence type="ECO:0000313" key="3">
    <source>
        <dbReference type="Proteomes" id="UP001596074"/>
    </source>
</evidence>